<accession>A0ABP9BS23</accession>
<protein>
    <submittedName>
        <fullName evidence="1">Uncharacterized protein</fullName>
    </submittedName>
</protein>
<keyword evidence="2" id="KW-1185">Reference proteome</keyword>
<dbReference type="EMBL" id="BAABJV010000063">
    <property type="protein sequence ID" value="GAA4798453.1"/>
    <property type="molecule type" value="Genomic_DNA"/>
</dbReference>
<comment type="caution">
    <text evidence="1">The sequence shown here is derived from an EMBL/GenBank/DDBJ whole genome shotgun (WGS) entry which is preliminary data.</text>
</comment>
<reference evidence="2" key="1">
    <citation type="journal article" date="2019" name="Int. J. Syst. Evol. Microbiol.">
        <title>The Global Catalogue of Microorganisms (GCM) 10K type strain sequencing project: providing services to taxonomists for standard genome sequencing and annotation.</title>
        <authorList>
            <consortium name="The Broad Institute Genomics Platform"/>
            <consortium name="The Broad Institute Genome Sequencing Center for Infectious Disease"/>
            <person name="Wu L."/>
            <person name="Ma J."/>
        </authorList>
    </citation>
    <scope>NUCLEOTIDE SEQUENCE [LARGE SCALE GENOMIC DNA]</scope>
    <source>
        <strain evidence="2">JCM 18324</strain>
    </source>
</reference>
<name>A0ABP9BS23_9ACTN</name>
<proteinExistence type="predicted"/>
<gene>
    <name evidence="1" type="ORF">GCM10023329_58550</name>
</gene>
<evidence type="ECO:0000313" key="1">
    <source>
        <dbReference type="EMBL" id="GAA4798453.1"/>
    </source>
</evidence>
<evidence type="ECO:0000313" key="2">
    <source>
        <dbReference type="Proteomes" id="UP001501147"/>
    </source>
</evidence>
<dbReference type="Proteomes" id="UP001501147">
    <property type="component" value="Unassembled WGS sequence"/>
</dbReference>
<organism evidence="1 2">
    <name type="scientific">Streptomyces sanyensis</name>
    <dbReference type="NCBI Taxonomy" id="568869"/>
    <lineage>
        <taxon>Bacteria</taxon>
        <taxon>Bacillati</taxon>
        <taxon>Actinomycetota</taxon>
        <taxon>Actinomycetes</taxon>
        <taxon>Kitasatosporales</taxon>
        <taxon>Streptomycetaceae</taxon>
        <taxon>Streptomyces</taxon>
    </lineage>
</organism>
<sequence>MLKYWFLYIGSAVCLYTRYNSHKVNSTRPERGGDNVLYLAVRKFKIRYFKLG</sequence>